<evidence type="ECO:0000313" key="10">
    <source>
        <dbReference type="Proteomes" id="UP000516320"/>
    </source>
</evidence>
<proteinExistence type="inferred from homology"/>
<evidence type="ECO:0000256" key="4">
    <source>
        <dbReference type="ARBA" id="ARBA00022692"/>
    </source>
</evidence>
<comment type="similarity">
    <text evidence="2 7">Belongs to the TVP38/TMEM64 family.</text>
</comment>
<keyword evidence="5 7" id="KW-1133">Transmembrane helix</keyword>
<dbReference type="Pfam" id="PF09335">
    <property type="entry name" value="VTT_dom"/>
    <property type="match status" value="1"/>
</dbReference>
<dbReference type="AlphaFoldDB" id="A0A7H0SNW7"/>
<accession>A0A7H0SNW7</accession>
<feature type="transmembrane region" description="Helical" evidence="7">
    <location>
        <begin position="178"/>
        <end position="199"/>
    </location>
</feature>
<sequence>MPLVNPGSLYDFLRSLFRDSRQAIARWSLARKIIVVSIIVLGITATCFFHIPSLATLRLWATQWGPSFPLIFWLSYIIITQFPIPRTLLTLSSGILFGPFVGIVIALSATATSAALSLSIVRALLGDWIEPRLTHPAVATINARLQQRGWLAVTSLRMIAGVPFSILNYVTALTSIPLVPFIIATFIGSAPGTILTVFLGDTLTGSADPRMVIATTILAMLGLCGLILDSRMAVKAIK</sequence>
<evidence type="ECO:0000256" key="6">
    <source>
        <dbReference type="ARBA" id="ARBA00023136"/>
    </source>
</evidence>
<gene>
    <name evidence="9" type="ORF">GP475_06015</name>
</gene>
<dbReference type="PANTHER" id="PTHR12677:SF59">
    <property type="entry name" value="GOLGI APPARATUS MEMBRANE PROTEIN TVP38-RELATED"/>
    <property type="match status" value="1"/>
</dbReference>
<dbReference type="InterPro" id="IPR015414">
    <property type="entry name" value="TMEM64"/>
</dbReference>
<feature type="domain" description="VTT" evidence="8">
    <location>
        <begin position="84"/>
        <end position="201"/>
    </location>
</feature>
<keyword evidence="4 7" id="KW-0812">Transmembrane</keyword>
<evidence type="ECO:0000256" key="5">
    <source>
        <dbReference type="ARBA" id="ARBA00022989"/>
    </source>
</evidence>
<feature type="transmembrane region" description="Helical" evidence="7">
    <location>
        <begin position="150"/>
        <end position="171"/>
    </location>
</feature>
<evidence type="ECO:0000256" key="2">
    <source>
        <dbReference type="ARBA" id="ARBA00008640"/>
    </source>
</evidence>
<dbReference type="PANTHER" id="PTHR12677">
    <property type="entry name" value="GOLGI APPARATUS MEMBRANE PROTEIN TVP38-RELATED"/>
    <property type="match status" value="1"/>
</dbReference>
<feature type="transmembrane region" description="Helical" evidence="7">
    <location>
        <begin position="64"/>
        <end position="84"/>
    </location>
</feature>
<feature type="transmembrane region" description="Helical" evidence="7">
    <location>
        <begin position="211"/>
        <end position="228"/>
    </location>
</feature>
<evidence type="ECO:0000313" key="9">
    <source>
        <dbReference type="EMBL" id="QNQ90242.1"/>
    </source>
</evidence>
<reference evidence="9 10" key="1">
    <citation type="submission" date="2019-12" db="EMBL/GenBank/DDBJ databases">
        <title>Corynebacterium sp. nov., isolated from feces of the Anser Albifrons in China.</title>
        <authorList>
            <person name="Liu Q."/>
        </authorList>
    </citation>
    <scope>NUCLEOTIDE SEQUENCE [LARGE SCALE GENOMIC DNA]</scope>
    <source>
        <strain evidence="9 10">4H37-19</strain>
    </source>
</reference>
<keyword evidence="6 7" id="KW-0472">Membrane</keyword>
<name>A0A7H0SNW7_9CORY</name>
<dbReference type="KEGG" id="cpoy:GP475_06015"/>
<evidence type="ECO:0000256" key="3">
    <source>
        <dbReference type="ARBA" id="ARBA00022475"/>
    </source>
</evidence>
<evidence type="ECO:0000259" key="8">
    <source>
        <dbReference type="Pfam" id="PF09335"/>
    </source>
</evidence>
<evidence type="ECO:0000256" key="1">
    <source>
        <dbReference type="ARBA" id="ARBA00004651"/>
    </source>
</evidence>
<dbReference type="EMBL" id="CP046884">
    <property type="protein sequence ID" value="QNQ90242.1"/>
    <property type="molecule type" value="Genomic_DNA"/>
</dbReference>
<feature type="transmembrane region" description="Helical" evidence="7">
    <location>
        <begin position="33"/>
        <end position="52"/>
    </location>
</feature>
<dbReference type="GO" id="GO:0005886">
    <property type="term" value="C:plasma membrane"/>
    <property type="evidence" value="ECO:0007669"/>
    <property type="project" value="UniProtKB-SubCell"/>
</dbReference>
<feature type="transmembrane region" description="Helical" evidence="7">
    <location>
        <begin position="96"/>
        <end position="121"/>
    </location>
</feature>
<organism evidence="9 10">
    <name type="scientific">Corynebacterium poyangense</name>
    <dbReference type="NCBI Taxonomy" id="2684405"/>
    <lineage>
        <taxon>Bacteria</taxon>
        <taxon>Bacillati</taxon>
        <taxon>Actinomycetota</taxon>
        <taxon>Actinomycetes</taxon>
        <taxon>Mycobacteriales</taxon>
        <taxon>Corynebacteriaceae</taxon>
        <taxon>Corynebacterium</taxon>
    </lineage>
</organism>
<comment type="subcellular location">
    <subcellularLocation>
        <location evidence="1 7">Cell membrane</location>
        <topology evidence="1 7">Multi-pass membrane protein</topology>
    </subcellularLocation>
</comment>
<keyword evidence="10" id="KW-1185">Reference proteome</keyword>
<keyword evidence="3 7" id="KW-1003">Cell membrane</keyword>
<dbReference type="InterPro" id="IPR032816">
    <property type="entry name" value="VTT_dom"/>
</dbReference>
<evidence type="ECO:0000256" key="7">
    <source>
        <dbReference type="RuleBase" id="RU366058"/>
    </source>
</evidence>
<dbReference type="Proteomes" id="UP000516320">
    <property type="component" value="Chromosome"/>
</dbReference>
<protein>
    <recommendedName>
        <fullName evidence="7">TVP38/TMEM64 family membrane protein</fullName>
    </recommendedName>
</protein>